<protein>
    <recommendedName>
        <fullName evidence="3">MORN repeat-containing protein</fullName>
    </recommendedName>
</protein>
<proteinExistence type="predicted"/>
<gene>
    <name evidence="1" type="ORF">LAU_0136</name>
</gene>
<dbReference type="RefSeq" id="YP_004347099.1">
    <property type="nucleotide sequence ID" value="NC_015326.1"/>
</dbReference>
<dbReference type="Proteomes" id="UP000203366">
    <property type="component" value="Segment"/>
</dbReference>
<sequence>MMQKFLEKREALVLCLVSEDVQLLPADFRKKTRQKVDVPLFDETQFIIWDEMKNGKKKAEIRDKCLENFSGGNGTMRVSLLPDGTKDGPFHMTPKRSTYWTVKEATGNYKMGKKHGYFRYVFHLHTKVIREEMWDEDFLEQIKIVCLTSDVPPKRHNVEIYRFFKNGSGIYKDFSNGRNLSESVEFKNGYLHGEQEFYGRERGCKKLRVRRTYNNGTLVSEEIRKRRIS</sequence>
<evidence type="ECO:0000313" key="2">
    <source>
        <dbReference type="Proteomes" id="UP000203366"/>
    </source>
</evidence>
<dbReference type="GeneID" id="10399719"/>
<name>F2WL64_9VIRU</name>
<reference evidence="1 2" key="1">
    <citation type="journal article" date="2011" name="Environ. Microbiol.">
        <title>Lausannevirus, a giant amoebal virus encoding histone doublets.</title>
        <authorList>
            <person name="Thomas V."/>
            <person name="Bertelli C."/>
            <person name="Collyn F."/>
            <person name="Casson N."/>
            <person name="Telenti A."/>
            <person name="Goesmann A."/>
            <person name="Croxatto A."/>
            <person name="Greub G."/>
        </authorList>
    </citation>
    <scope>NUCLEOTIDE SEQUENCE [LARGE SCALE GENOMIC DNA]</scope>
    <source>
        <strain evidence="1">7715</strain>
    </source>
</reference>
<evidence type="ECO:0008006" key="3">
    <source>
        <dbReference type="Google" id="ProtNLM"/>
    </source>
</evidence>
<evidence type="ECO:0000313" key="1">
    <source>
        <dbReference type="EMBL" id="AEA06987.1"/>
    </source>
</evidence>
<keyword evidence="2" id="KW-1185">Reference proteome</keyword>
<dbReference type="EMBL" id="HQ113105">
    <property type="protein sequence ID" value="AEA06987.1"/>
    <property type="molecule type" value="Genomic_DNA"/>
</dbReference>
<organism evidence="1 2">
    <name type="scientific">Lausannevirus</name>
    <dbReference type="NCBI Taxonomy" id="999883"/>
    <lineage>
        <taxon>Viruses</taxon>
        <taxon>Varidnaviria</taxon>
        <taxon>Bamfordvirae</taxon>
        <taxon>Nucleocytoviricota</taxon>
        <taxon>Megaviricetes</taxon>
        <taxon>Pimascovirales</taxon>
        <taxon>Pimascovirales incertae sedis</taxon>
        <taxon>Marseilleviridae</taxon>
        <taxon>Losannavirus</taxon>
        <taxon>Losannavirus lausannense</taxon>
    </lineage>
</organism>
<dbReference type="OrthoDB" id="37413at10239"/>
<accession>F2WL64</accession>
<dbReference type="KEGG" id="vg:10399719"/>